<dbReference type="OrthoDB" id="10251692at2759"/>
<name>A0A8J5XY20_DIALT</name>
<dbReference type="SMART" id="SM00248">
    <property type="entry name" value="ANK"/>
    <property type="match status" value="4"/>
</dbReference>
<dbReference type="SUPFAM" id="SSF48403">
    <property type="entry name" value="Ankyrin repeat"/>
    <property type="match status" value="1"/>
</dbReference>
<evidence type="ECO:0000256" key="1">
    <source>
        <dbReference type="ARBA" id="ARBA00022737"/>
    </source>
</evidence>
<sequence length="375" mass="38860">MFAKIFAGITSLANREAPTSAADVGSAQGASFAVATASALGETIVQTGAAAEHTNAMADACGSGDVELVCILLKQCATTELIDELGCSPLIHAARAASPGCVRVLMLAGANAHHLDTFGWSALSYACAGGFLGCVRELIAGRADVDWAAACGVTPLMTACLYSHVDCAHALLEARADVHRSTPSGSSPITRSTSLEAMQLLCACGADREALFANPLVFSRLVPEVQDWIIATREWTTPLHHVQLLTAPRVRELLAAGADVHARSGRQGSQTPLTIATSLLESGAQHVGAAMIVAAAGPWSSGVHALFPPWARARAVQLLLIGYGISNVYDCALLDVWIETLMPFAVRRNEDTTCSAEGACSHVGCHRPGVGVGAA</sequence>
<evidence type="ECO:0008006" key="5">
    <source>
        <dbReference type="Google" id="ProtNLM"/>
    </source>
</evidence>
<evidence type="ECO:0000256" key="2">
    <source>
        <dbReference type="ARBA" id="ARBA00023043"/>
    </source>
</evidence>
<dbReference type="InterPro" id="IPR036770">
    <property type="entry name" value="Ankyrin_rpt-contain_sf"/>
</dbReference>
<keyword evidence="1" id="KW-0677">Repeat</keyword>
<protein>
    <recommendedName>
        <fullName evidence="5">Ankyrin repeat protein</fullName>
    </recommendedName>
</protein>
<keyword evidence="2" id="KW-0040">ANK repeat</keyword>
<evidence type="ECO:0000313" key="3">
    <source>
        <dbReference type="EMBL" id="KAG8467545.1"/>
    </source>
</evidence>
<dbReference type="Pfam" id="PF12796">
    <property type="entry name" value="Ank_2"/>
    <property type="match status" value="1"/>
</dbReference>
<keyword evidence="4" id="KW-1185">Reference proteome</keyword>
<dbReference type="Proteomes" id="UP000751190">
    <property type="component" value="Unassembled WGS sequence"/>
</dbReference>
<dbReference type="InterPro" id="IPR051631">
    <property type="entry name" value="Ankyrin-KH/SAM_domain"/>
</dbReference>
<proteinExistence type="predicted"/>
<accession>A0A8J5XY20</accession>
<gene>
    <name evidence="3" type="ORF">KFE25_000861</name>
</gene>
<dbReference type="AlphaFoldDB" id="A0A8J5XY20"/>
<dbReference type="EMBL" id="JAGTXO010000006">
    <property type="protein sequence ID" value="KAG8467545.1"/>
    <property type="molecule type" value="Genomic_DNA"/>
</dbReference>
<dbReference type="Gene3D" id="1.25.40.20">
    <property type="entry name" value="Ankyrin repeat-containing domain"/>
    <property type="match status" value="1"/>
</dbReference>
<dbReference type="PANTHER" id="PTHR23206">
    <property type="entry name" value="MASK PROTEIN"/>
    <property type="match status" value="1"/>
</dbReference>
<dbReference type="PANTHER" id="PTHR23206:SF8">
    <property type="entry name" value="ANKYRIN REPEAT AND KH DOMAIN-CONTAINING 1"/>
    <property type="match status" value="1"/>
</dbReference>
<dbReference type="InterPro" id="IPR002110">
    <property type="entry name" value="Ankyrin_rpt"/>
</dbReference>
<reference evidence="3" key="1">
    <citation type="submission" date="2021-05" db="EMBL/GenBank/DDBJ databases">
        <title>The genome of the haptophyte Pavlova lutheri (Diacronema luteri, Pavlovales) - a model for lipid biosynthesis in eukaryotic algae.</title>
        <authorList>
            <person name="Hulatt C.J."/>
            <person name="Posewitz M.C."/>
        </authorList>
    </citation>
    <scope>NUCLEOTIDE SEQUENCE</scope>
    <source>
        <strain evidence="3">NIVA-4/92</strain>
    </source>
</reference>
<evidence type="ECO:0000313" key="4">
    <source>
        <dbReference type="Proteomes" id="UP000751190"/>
    </source>
</evidence>
<organism evidence="3 4">
    <name type="scientific">Diacronema lutheri</name>
    <name type="common">Unicellular marine alga</name>
    <name type="synonym">Monochrysis lutheri</name>
    <dbReference type="NCBI Taxonomy" id="2081491"/>
    <lineage>
        <taxon>Eukaryota</taxon>
        <taxon>Haptista</taxon>
        <taxon>Haptophyta</taxon>
        <taxon>Pavlovophyceae</taxon>
        <taxon>Pavlovales</taxon>
        <taxon>Pavlovaceae</taxon>
        <taxon>Diacronema</taxon>
    </lineage>
</organism>
<comment type="caution">
    <text evidence="3">The sequence shown here is derived from an EMBL/GenBank/DDBJ whole genome shotgun (WGS) entry which is preliminary data.</text>
</comment>